<feature type="transmembrane region" description="Helical" evidence="1">
    <location>
        <begin position="237"/>
        <end position="254"/>
    </location>
</feature>
<evidence type="ECO:0000256" key="1">
    <source>
        <dbReference type="SAM" id="Phobius"/>
    </source>
</evidence>
<evidence type="ECO:0000313" key="3">
    <source>
        <dbReference type="EMBL" id="MBE9078313.1"/>
    </source>
</evidence>
<sequence>MDDKPAKWIEYLARFGYAAKGVIYITIGLLSARAAFGSEGKVIGSKGAVRTIAAQPFGQVLLVILSIGLIGYVIWRFTQAIKDPEHRGNDASDIVRRIAYAISGLVYGALAVFAIGLLIGSGGGQGGGSSSQSITSQVLSYPFGRWLVGTVGALFIGLAFYYFYRAIKAKFRKRFKLHEMSQKEEAIATWIGRFGVAARGVVYIVIGGFLIQAARTYDPSKVRTSEGALQSLQGSSFLPWMFGIVALGLIAYGIHMGFQARYRRINPEN</sequence>
<name>A0A8J7AIQ8_9CYAN</name>
<accession>A0A8J7AIQ8</accession>
<dbReference type="InterPro" id="IPR009597">
    <property type="entry name" value="DUF1206"/>
</dbReference>
<feature type="domain" description="DUF1206" evidence="2">
    <location>
        <begin position="99"/>
        <end position="168"/>
    </location>
</feature>
<feature type="domain" description="DUF1206" evidence="2">
    <location>
        <begin position="194"/>
        <end position="263"/>
    </location>
</feature>
<feature type="transmembrane region" description="Helical" evidence="1">
    <location>
        <begin position="143"/>
        <end position="164"/>
    </location>
</feature>
<reference evidence="3" key="1">
    <citation type="submission" date="2020-10" db="EMBL/GenBank/DDBJ databases">
        <authorList>
            <person name="Castelo-Branco R."/>
            <person name="Eusebio N."/>
            <person name="Adriana R."/>
            <person name="Vieira A."/>
            <person name="Brugerolle De Fraissinette N."/>
            <person name="Rezende De Castro R."/>
            <person name="Schneider M.P."/>
            <person name="Vasconcelos V."/>
            <person name="Leao P.N."/>
        </authorList>
    </citation>
    <scope>NUCLEOTIDE SEQUENCE</scope>
    <source>
        <strain evidence="3">LEGE 07310</strain>
    </source>
</reference>
<feature type="transmembrane region" description="Helical" evidence="1">
    <location>
        <begin position="98"/>
        <end position="123"/>
    </location>
</feature>
<organism evidence="3 4">
    <name type="scientific">Vasconcelosia minhoensis LEGE 07310</name>
    <dbReference type="NCBI Taxonomy" id="915328"/>
    <lineage>
        <taxon>Bacteria</taxon>
        <taxon>Bacillati</taxon>
        <taxon>Cyanobacteriota</taxon>
        <taxon>Cyanophyceae</taxon>
        <taxon>Nodosilineales</taxon>
        <taxon>Cymatolegaceae</taxon>
        <taxon>Vasconcelosia</taxon>
        <taxon>Vasconcelosia minhoensis</taxon>
    </lineage>
</organism>
<dbReference type="EMBL" id="JADEXG010000030">
    <property type="protein sequence ID" value="MBE9078313.1"/>
    <property type="molecule type" value="Genomic_DNA"/>
</dbReference>
<proteinExistence type="predicted"/>
<keyword evidence="1" id="KW-0812">Transmembrane</keyword>
<dbReference type="Proteomes" id="UP000636505">
    <property type="component" value="Unassembled WGS sequence"/>
</dbReference>
<keyword evidence="4" id="KW-1185">Reference proteome</keyword>
<feature type="transmembrane region" description="Helical" evidence="1">
    <location>
        <begin position="200"/>
        <end position="217"/>
    </location>
</feature>
<keyword evidence="1" id="KW-1133">Transmembrane helix</keyword>
<feature type="domain" description="DUF1206" evidence="2">
    <location>
        <begin position="15"/>
        <end position="82"/>
    </location>
</feature>
<evidence type="ECO:0000259" key="2">
    <source>
        <dbReference type="Pfam" id="PF06724"/>
    </source>
</evidence>
<dbReference type="RefSeq" id="WP_193908007.1">
    <property type="nucleotide sequence ID" value="NZ_JADEXG010000030.1"/>
</dbReference>
<evidence type="ECO:0000313" key="4">
    <source>
        <dbReference type="Proteomes" id="UP000636505"/>
    </source>
</evidence>
<dbReference type="Pfam" id="PF06724">
    <property type="entry name" value="DUF1206"/>
    <property type="match status" value="3"/>
</dbReference>
<protein>
    <submittedName>
        <fullName evidence="3">DUF1206 domain-containing protein</fullName>
    </submittedName>
</protein>
<dbReference type="AlphaFoldDB" id="A0A8J7AIQ8"/>
<gene>
    <name evidence="3" type="ORF">IQ241_13595</name>
</gene>
<comment type="caution">
    <text evidence="3">The sequence shown here is derived from an EMBL/GenBank/DDBJ whole genome shotgun (WGS) entry which is preliminary data.</text>
</comment>
<keyword evidence="1" id="KW-0472">Membrane</keyword>
<feature type="transmembrane region" description="Helical" evidence="1">
    <location>
        <begin position="56"/>
        <end position="77"/>
    </location>
</feature>
<feature type="transmembrane region" description="Helical" evidence="1">
    <location>
        <begin position="12"/>
        <end position="36"/>
    </location>
</feature>